<keyword evidence="2" id="KW-0732">Signal</keyword>
<proteinExistence type="predicted"/>
<sequence>MLNRARAAVLIVAALTLASCGSIHPGDAAVVDDHSISMTKFDKTARIYCKLTLLSAQEQGMASVPNADVRRQTISDLVTIYVARDLAKEKGVSVDKKQYELSGDQVKEVGTAFPKGDDAEHVEFAIENSQEIAAIAVALAEKSTGVTATNENSSQLAEAGHAAIIAAFKDHDVKFAPRFGLSSSLKELGPTGSLSVPETDGPAEDQLPADQRCA</sequence>
<evidence type="ECO:0000256" key="1">
    <source>
        <dbReference type="SAM" id="MobiDB-lite"/>
    </source>
</evidence>
<dbReference type="SUPFAM" id="SSF109998">
    <property type="entry name" value="Triger factor/SurA peptide-binding domain-like"/>
    <property type="match status" value="1"/>
</dbReference>
<feature type="chain" id="PRO_5047179201" description="Lipoprotein" evidence="2">
    <location>
        <begin position="29"/>
        <end position="214"/>
    </location>
</feature>
<feature type="signal peptide" evidence="2">
    <location>
        <begin position="1"/>
        <end position="28"/>
    </location>
</feature>
<reference evidence="3 4" key="1">
    <citation type="submission" date="2023-07" db="EMBL/GenBank/DDBJ databases">
        <title>Sorghum-associated microbial communities from plants grown in Nebraska, USA.</title>
        <authorList>
            <person name="Schachtman D."/>
        </authorList>
    </citation>
    <scope>NUCLEOTIDE SEQUENCE [LARGE SCALE GENOMIC DNA]</scope>
    <source>
        <strain evidence="3 4">BE248</strain>
    </source>
</reference>
<comment type="caution">
    <text evidence="3">The sequence shown here is derived from an EMBL/GenBank/DDBJ whole genome shotgun (WGS) entry which is preliminary data.</text>
</comment>
<name>A0ABU1ULN8_9ACTN</name>
<evidence type="ECO:0008006" key="5">
    <source>
        <dbReference type="Google" id="ProtNLM"/>
    </source>
</evidence>
<keyword evidence="4" id="KW-1185">Reference proteome</keyword>
<accession>A0ABU1ULN8</accession>
<dbReference type="EMBL" id="JAVDWH010000001">
    <property type="protein sequence ID" value="MDR7086103.1"/>
    <property type="molecule type" value="Genomic_DNA"/>
</dbReference>
<protein>
    <recommendedName>
        <fullName evidence="5">Lipoprotein</fullName>
    </recommendedName>
</protein>
<feature type="region of interest" description="Disordered" evidence="1">
    <location>
        <begin position="183"/>
        <end position="214"/>
    </location>
</feature>
<dbReference type="RefSeq" id="WP_309967298.1">
    <property type="nucleotide sequence ID" value="NZ_JAVDWH010000001.1"/>
</dbReference>
<dbReference type="PROSITE" id="PS51257">
    <property type="entry name" value="PROKAR_LIPOPROTEIN"/>
    <property type="match status" value="1"/>
</dbReference>
<dbReference type="InterPro" id="IPR027304">
    <property type="entry name" value="Trigger_fact/SurA_dom_sf"/>
</dbReference>
<gene>
    <name evidence="3" type="ORF">J2X11_000942</name>
</gene>
<organism evidence="3 4">
    <name type="scientific">Aeromicrobium panaciterrae</name>
    <dbReference type="NCBI Taxonomy" id="363861"/>
    <lineage>
        <taxon>Bacteria</taxon>
        <taxon>Bacillati</taxon>
        <taxon>Actinomycetota</taxon>
        <taxon>Actinomycetes</taxon>
        <taxon>Propionibacteriales</taxon>
        <taxon>Nocardioidaceae</taxon>
        <taxon>Aeromicrobium</taxon>
    </lineage>
</organism>
<evidence type="ECO:0000313" key="3">
    <source>
        <dbReference type="EMBL" id="MDR7086103.1"/>
    </source>
</evidence>
<evidence type="ECO:0000256" key="2">
    <source>
        <dbReference type="SAM" id="SignalP"/>
    </source>
</evidence>
<evidence type="ECO:0000313" key="4">
    <source>
        <dbReference type="Proteomes" id="UP001257739"/>
    </source>
</evidence>
<dbReference type="Proteomes" id="UP001257739">
    <property type="component" value="Unassembled WGS sequence"/>
</dbReference>